<sequence length="170" mass="19941">MQILEPQQFASWNDPIEMLYTCHSKVKRFCHQLSILPGYLEKNGVNQAVLNDVKIILQYFNYAALLHHDDEEKDFFPALMLKAPEIQSQVEELERQHIDLHENWRLLSEQLEDLIAQESISLDPALIQRFVLGYDKHILIEEPLFELGKQHLTETELKAIGQVMSNRRHP</sequence>
<dbReference type="RefSeq" id="WP_077493919.1">
    <property type="nucleotide sequence ID" value="NZ_MLHG01000030.1"/>
</dbReference>
<feature type="domain" description="Hemerythrin-like" evidence="1">
    <location>
        <begin position="14"/>
        <end position="142"/>
    </location>
</feature>
<dbReference type="EMBL" id="MLHG01000030">
    <property type="protein sequence ID" value="OOF39914.1"/>
    <property type="molecule type" value="Genomic_DNA"/>
</dbReference>
<comment type="caution">
    <text evidence="2">The sequence shown here is derived from an EMBL/GenBank/DDBJ whole genome shotgun (WGS) entry which is preliminary data.</text>
</comment>
<dbReference type="AlphaFoldDB" id="A0A1V3IGZ6"/>
<keyword evidence="3" id="KW-1185">Reference proteome</keyword>
<protein>
    <recommendedName>
        <fullName evidence="1">Hemerythrin-like domain-containing protein</fullName>
    </recommendedName>
</protein>
<evidence type="ECO:0000313" key="2">
    <source>
        <dbReference type="EMBL" id="OOF39914.1"/>
    </source>
</evidence>
<dbReference type="Gene3D" id="1.20.120.520">
    <property type="entry name" value="nmb1532 protein domain like"/>
    <property type="match status" value="1"/>
</dbReference>
<organism evidence="2 3">
    <name type="scientific">Rodentibacter mrazii</name>
    <dbReference type="NCBI Taxonomy" id="1908257"/>
    <lineage>
        <taxon>Bacteria</taxon>
        <taxon>Pseudomonadati</taxon>
        <taxon>Pseudomonadota</taxon>
        <taxon>Gammaproteobacteria</taxon>
        <taxon>Pasteurellales</taxon>
        <taxon>Pasteurellaceae</taxon>
        <taxon>Rodentibacter</taxon>
    </lineage>
</organism>
<dbReference type="STRING" id="1908257.BKK47_05505"/>
<name>A0A1V3IGZ6_9PAST</name>
<reference evidence="2 3" key="1">
    <citation type="submission" date="2016-10" db="EMBL/GenBank/DDBJ databases">
        <title>Rodentibacter gen. nov. and new species.</title>
        <authorList>
            <person name="Christensen H."/>
        </authorList>
    </citation>
    <scope>NUCLEOTIDE SEQUENCE [LARGE SCALE GENOMIC DNA]</scope>
    <source>
        <strain evidence="2 3">Ppn418</strain>
    </source>
</reference>
<accession>A0A1V3IGZ6</accession>
<gene>
    <name evidence="2" type="ORF">BKK47_05505</name>
</gene>
<proteinExistence type="predicted"/>
<dbReference type="Pfam" id="PF01814">
    <property type="entry name" value="Hemerythrin"/>
    <property type="match status" value="1"/>
</dbReference>
<dbReference type="CDD" id="cd12108">
    <property type="entry name" value="Hr-like"/>
    <property type="match status" value="1"/>
</dbReference>
<evidence type="ECO:0000259" key="1">
    <source>
        <dbReference type="Pfam" id="PF01814"/>
    </source>
</evidence>
<evidence type="ECO:0000313" key="3">
    <source>
        <dbReference type="Proteomes" id="UP000189426"/>
    </source>
</evidence>
<dbReference type="InterPro" id="IPR012312">
    <property type="entry name" value="Hemerythrin-like"/>
</dbReference>
<dbReference type="Proteomes" id="UP000189426">
    <property type="component" value="Unassembled WGS sequence"/>
</dbReference>